<dbReference type="AlphaFoldDB" id="A0A0C9XWJ3"/>
<protein>
    <submittedName>
        <fullName evidence="1">Unplaced genomic scaffold K443scaffold_93, whole genome shotgun sequence</fullName>
    </submittedName>
</protein>
<dbReference type="EMBL" id="KN838628">
    <property type="protein sequence ID" value="KIK00308.1"/>
    <property type="molecule type" value="Genomic_DNA"/>
</dbReference>
<name>A0A0C9XWJ3_9AGAR</name>
<keyword evidence="2" id="KW-1185">Reference proteome</keyword>
<proteinExistence type="predicted"/>
<reference evidence="1 2" key="1">
    <citation type="submission" date="2014-04" db="EMBL/GenBank/DDBJ databases">
        <authorList>
            <consortium name="DOE Joint Genome Institute"/>
            <person name="Kuo A."/>
            <person name="Kohler A."/>
            <person name="Nagy L.G."/>
            <person name="Floudas D."/>
            <person name="Copeland A."/>
            <person name="Barry K.W."/>
            <person name="Cichocki N."/>
            <person name="Veneault-Fourrey C."/>
            <person name="LaButti K."/>
            <person name="Lindquist E.A."/>
            <person name="Lipzen A."/>
            <person name="Lundell T."/>
            <person name="Morin E."/>
            <person name="Murat C."/>
            <person name="Sun H."/>
            <person name="Tunlid A."/>
            <person name="Henrissat B."/>
            <person name="Grigoriev I.V."/>
            <person name="Hibbett D.S."/>
            <person name="Martin F."/>
            <person name="Nordberg H.P."/>
            <person name="Cantor M.N."/>
            <person name="Hua S.X."/>
        </authorList>
    </citation>
    <scope>NUCLEOTIDE SEQUENCE [LARGE SCALE GENOMIC DNA]</scope>
    <source>
        <strain evidence="1 2">LaAM-08-1</strain>
    </source>
</reference>
<evidence type="ECO:0000313" key="1">
    <source>
        <dbReference type="EMBL" id="KIK00308.1"/>
    </source>
</evidence>
<gene>
    <name evidence="1" type="ORF">K443DRAFT_679232</name>
</gene>
<dbReference type="HOGENOM" id="CLU_2405347_0_0_1"/>
<accession>A0A0C9XWJ3</accession>
<feature type="non-terminal residue" evidence="1">
    <location>
        <position position="93"/>
    </location>
</feature>
<sequence>MRSKYGSAGRSEPGCAFILLRKGHHINSAEKRLPKFPIFISKAAGQRVSIIPPARKQRAESVALEDGTATRPIRPLSQVGLLDDAPWRSHNRL</sequence>
<dbReference type="Proteomes" id="UP000054477">
    <property type="component" value="Unassembled WGS sequence"/>
</dbReference>
<evidence type="ECO:0000313" key="2">
    <source>
        <dbReference type="Proteomes" id="UP000054477"/>
    </source>
</evidence>
<reference evidence="2" key="2">
    <citation type="submission" date="2015-01" db="EMBL/GenBank/DDBJ databases">
        <title>Evolutionary Origins and Diversification of the Mycorrhizal Mutualists.</title>
        <authorList>
            <consortium name="DOE Joint Genome Institute"/>
            <consortium name="Mycorrhizal Genomics Consortium"/>
            <person name="Kohler A."/>
            <person name="Kuo A."/>
            <person name="Nagy L.G."/>
            <person name="Floudas D."/>
            <person name="Copeland A."/>
            <person name="Barry K.W."/>
            <person name="Cichocki N."/>
            <person name="Veneault-Fourrey C."/>
            <person name="LaButti K."/>
            <person name="Lindquist E.A."/>
            <person name="Lipzen A."/>
            <person name="Lundell T."/>
            <person name="Morin E."/>
            <person name="Murat C."/>
            <person name="Riley R."/>
            <person name="Ohm R."/>
            <person name="Sun H."/>
            <person name="Tunlid A."/>
            <person name="Henrissat B."/>
            <person name="Grigoriev I.V."/>
            <person name="Hibbett D.S."/>
            <person name="Martin F."/>
        </authorList>
    </citation>
    <scope>NUCLEOTIDE SEQUENCE [LARGE SCALE GENOMIC DNA]</scope>
    <source>
        <strain evidence="2">LaAM-08-1</strain>
    </source>
</reference>
<organism evidence="1 2">
    <name type="scientific">Laccaria amethystina LaAM-08-1</name>
    <dbReference type="NCBI Taxonomy" id="1095629"/>
    <lineage>
        <taxon>Eukaryota</taxon>
        <taxon>Fungi</taxon>
        <taxon>Dikarya</taxon>
        <taxon>Basidiomycota</taxon>
        <taxon>Agaricomycotina</taxon>
        <taxon>Agaricomycetes</taxon>
        <taxon>Agaricomycetidae</taxon>
        <taxon>Agaricales</taxon>
        <taxon>Agaricineae</taxon>
        <taxon>Hydnangiaceae</taxon>
        <taxon>Laccaria</taxon>
    </lineage>
</organism>